<dbReference type="OrthoDB" id="6509908at2759"/>
<feature type="transmembrane region" description="Helical" evidence="2">
    <location>
        <begin position="121"/>
        <end position="147"/>
    </location>
</feature>
<proteinExistence type="predicted"/>
<protein>
    <submittedName>
        <fullName evidence="3">MFS general substrate transporter</fullName>
    </submittedName>
</protein>
<dbReference type="AlphaFoldDB" id="A0A9P4N8U1"/>
<dbReference type="PANTHER" id="PTHR11360">
    <property type="entry name" value="MONOCARBOXYLATE TRANSPORTER"/>
    <property type="match status" value="1"/>
</dbReference>
<keyword evidence="2" id="KW-0472">Membrane</keyword>
<name>A0A9P4N8U1_9PLEO</name>
<evidence type="ECO:0000256" key="1">
    <source>
        <dbReference type="SAM" id="MobiDB-lite"/>
    </source>
</evidence>
<feature type="transmembrane region" description="Helical" evidence="2">
    <location>
        <begin position="319"/>
        <end position="344"/>
    </location>
</feature>
<feature type="transmembrane region" description="Helical" evidence="2">
    <location>
        <begin position="51"/>
        <end position="72"/>
    </location>
</feature>
<feature type="transmembrane region" description="Helical" evidence="2">
    <location>
        <begin position="295"/>
        <end position="313"/>
    </location>
</feature>
<keyword evidence="2" id="KW-1133">Transmembrane helix</keyword>
<dbReference type="PANTHER" id="PTHR11360:SF234">
    <property type="entry name" value="MFS-TYPE TRANSPORTER DBAD-RELATED"/>
    <property type="match status" value="1"/>
</dbReference>
<sequence length="395" mass="42536">MASPTENGHEHEITPEQQTHRTMATVTLEIDPQRDQTKSGSGPPPNGDLKAWLQVALGFMPFFNAWGILNTFGVYQAYYEPSQLFSVSSSEISWIGSLQSFFLLFTGAVPGSFYDHGHLPLLLILRSILVGLAIGIGSGCLFVPAVATLPTYLTTKVTTAIGIAASGSSICEIIYPIVFYRLIPRMGYTRTRVHDSRRSTHTHLVMQMRVKPPKARVLADLATFKDVYFFTFILGSILGYAGLYVGIFYLSYFGLPTDATNESLSFYLVAILNVNSVFGRTLPNVVAEKIGPFNVLTPGAMILSIILFCLIAVDTAGGLIVSVILFRLFSGVFIALPPVCFASLTEDKGKLGTRIGMGNALIGFGILASGPGSGVSCSTTRAVWTGLARGPLQGL</sequence>
<evidence type="ECO:0000256" key="2">
    <source>
        <dbReference type="SAM" id="Phobius"/>
    </source>
</evidence>
<feature type="transmembrane region" description="Helical" evidence="2">
    <location>
        <begin position="227"/>
        <end position="252"/>
    </location>
</feature>
<dbReference type="EMBL" id="ML986597">
    <property type="protein sequence ID" value="KAF2266561.1"/>
    <property type="molecule type" value="Genomic_DNA"/>
</dbReference>
<dbReference type="Proteomes" id="UP000800093">
    <property type="component" value="Unassembled WGS sequence"/>
</dbReference>
<reference evidence="4" key="1">
    <citation type="journal article" date="2020" name="Stud. Mycol.">
        <title>101 Dothideomycetes genomes: A test case for predicting lifestyles and emergence of pathogens.</title>
        <authorList>
            <person name="Haridas S."/>
            <person name="Albert R."/>
            <person name="Binder M."/>
            <person name="Bloem J."/>
            <person name="LaButti K."/>
            <person name="Salamov A."/>
            <person name="Andreopoulos B."/>
            <person name="Baker S."/>
            <person name="Barry K."/>
            <person name="Bills G."/>
            <person name="Bluhm B."/>
            <person name="Cannon C."/>
            <person name="Castanera R."/>
            <person name="Culley D."/>
            <person name="Daum C."/>
            <person name="Ezra D."/>
            <person name="Gonzalez J."/>
            <person name="Henrissat B."/>
            <person name="Kuo A."/>
            <person name="Liang C."/>
            <person name="Lipzen A."/>
            <person name="Lutzoni F."/>
            <person name="Magnuson J."/>
            <person name="Mondo S."/>
            <person name="Nolan M."/>
            <person name="Ohm R."/>
            <person name="Pangilinan J."/>
            <person name="Park H.-J."/>
            <person name="Ramirez L."/>
            <person name="Alfaro M."/>
            <person name="Sun H."/>
            <person name="Tritt A."/>
            <person name="Yoshinaga Y."/>
            <person name="Zwiers L.-H."/>
            <person name="Turgeon B."/>
            <person name="Goodwin S."/>
            <person name="Spatafora J."/>
            <person name="Crous P."/>
            <person name="Grigoriev I."/>
        </authorList>
    </citation>
    <scope>NUCLEOTIDE SEQUENCE [LARGE SCALE GENOMIC DNA]</scope>
    <source>
        <strain evidence="4">CBS 304.66</strain>
    </source>
</reference>
<gene>
    <name evidence="3" type="ORF">CC78DRAFT_614929</name>
</gene>
<organism evidence="3 4">
    <name type="scientific">Lojkania enalia</name>
    <dbReference type="NCBI Taxonomy" id="147567"/>
    <lineage>
        <taxon>Eukaryota</taxon>
        <taxon>Fungi</taxon>
        <taxon>Dikarya</taxon>
        <taxon>Ascomycota</taxon>
        <taxon>Pezizomycotina</taxon>
        <taxon>Dothideomycetes</taxon>
        <taxon>Pleosporomycetidae</taxon>
        <taxon>Pleosporales</taxon>
        <taxon>Pleosporales incertae sedis</taxon>
        <taxon>Lojkania</taxon>
    </lineage>
</organism>
<feature type="transmembrane region" description="Helical" evidence="2">
    <location>
        <begin position="159"/>
        <end position="183"/>
    </location>
</feature>
<feature type="transmembrane region" description="Helical" evidence="2">
    <location>
        <begin position="264"/>
        <end position="283"/>
    </location>
</feature>
<evidence type="ECO:0000313" key="3">
    <source>
        <dbReference type="EMBL" id="KAF2266561.1"/>
    </source>
</evidence>
<accession>A0A9P4N8U1</accession>
<evidence type="ECO:0000313" key="4">
    <source>
        <dbReference type="Proteomes" id="UP000800093"/>
    </source>
</evidence>
<dbReference type="InterPro" id="IPR036259">
    <property type="entry name" value="MFS_trans_sf"/>
</dbReference>
<dbReference type="InterPro" id="IPR050327">
    <property type="entry name" value="Proton-linked_MCT"/>
</dbReference>
<comment type="caution">
    <text evidence="3">The sequence shown here is derived from an EMBL/GenBank/DDBJ whole genome shotgun (WGS) entry which is preliminary data.</text>
</comment>
<feature type="transmembrane region" description="Helical" evidence="2">
    <location>
        <begin position="92"/>
        <end position="114"/>
    </location>
</feature>
<dbReference type="SUPFAM" id="SSF103473">
    <property type="entry name" value="MFS general substrate transporter"/>
    <property type="match status" value="1"/>
</dbReference>
<keyword evidence="4" id="KW-1185">Reference proteome</keyword>
<keyword evidence="2" id="KW-0812">Transmembrane</keyword>
<feature type="region of interest" description="Disordered" evidence="1">
    <location>
        <begin position="1"/>
        <end position="21"/>
    </location>
</feature>